<sequence length="175" mass="20202">MLKKLEAFDSDLTAQNERIMRIEALAAELEKYGYHDMPTVKGRYDKVHSTWDDLKRLFEERRTNLTKAVAAYETIDSLQLEIAKNAAPFSNWMQQAEEDLRDTFIARSTEEVEALLEAHKKFEVKMHEEGQNGQKIQDLQKQIENTAKENDLNTPVNPYANSTPKVTLHFLAFLG</sequence>
<dbReference type="Pfam" id="PF00435">
    <property type="entry name" value="Spectrin"/>
    <property type="match status" value="2"/>
</dbReference>
<dbReference type="Gene3D" id="1.20.58.60">
    <property type="match status" value="2"/>
</dbReference>
<evidence type="ECO:0000313" key="3">
    <source>
        <dbReference type="Proteomes" id="UP000281553"/>
    </source>
</evidence>
<protein>
    <submittedName>
        <fullName evidence="2">Uncharacterized protein</fullName>
    </submittedName>
</protein>
<dbReference type="InterPro" id="IPR002017">
    <property type="entry name" value="Spectrin_repeat"/>
</dbReference>
<dbReference type="InterPro" id="IPR018159">
    <property type="entry name" value="Spectrin/alpha-actinin"/>
</dbReference>
<organism evidence="2 3">
    <name type="scientific">Dibothriocephalus latus</name>
    <name type="common">Fish tapeworm</name>
    <name type="synonym">Diphyllobothrium latum</name>
    <dbReference type="NCBI Taxonomy" id="60516"/>
    <lineage>
        <taxon>Eukaryota</taxon>
        <taxon>Metazoa</taxon>
        <taxon>Spiralia</taxon>
        <taxon>Lophotrochozoa</taxon>
        <taxon>Platyhelminthes</taxon>
        <taxon>Cestoda</taxon>
        <taxon>Eucestoda</taxon>
        <taxon>Diphyllobothriidea</taxon>
        <taxon>Diphyllobothriidae</taxon>
        <taxon>Dibothriocephalus</taxon>
    </lineage>
</organism>
<evidence type="ECO:0000313" key="2">
    <source>
        <dbReference type="EMBL" id="VDN17847.1"/>
    </source>
</evidence>
<proteinExistence type="predicted"/>
<dbReference type="SUPFAM" id="SSF46966">
    <property type="entry name" value="Spectrin repeat"/>
    <property type="match status" value="2"/>
</dbReference>
<dbReference type="PANTHER" id="PTHR11915">
    <property type="entry name" value="SPECTRIN/FILAMIN RELATED CYTOSKELETAL PROTEIN"/>
    <property type="match status" value="1"/>
</dbReference>
<dbReference type="AlphaFoldDB" id="A0A3P7M1V3"/>
<dbReference type="OrthoDB" id="10017054at2759"/>
<gene>
    <name evidence="2" type="ORF">DILT_LOCUS13030</name>
</gene>
<keyword evidence="3" id="KW-1185">Reference proteome</keyword>
<reference evidence="2 3" key="1">
    <citation type="submission" date="2018-11" db="EMBL/GenBank/DDBJ databases">
        <authorList>
            <consortium name="Pathogen Informatics"/>
        </authorList>
    </citation>
    <scope>NUCLEOTIDE SEQUENCE [LARGE SCALE GENOMIC DNA]</scope>
</reference>
<dbReference type="EMBL" id="UYRU01068580">
    <property type="protein sequence ID" value="VDN17847.1"/>
    <property type="molecule type" value="Genomic_DNA"/>
</dbReference>
<name>A0A3P7M1V3_DIBLA</name>
<evidence type="ECO:0000256" key="1">
    <source>
        <dbReference type="ARBA" id="ARBA00022737"/>
    </source>
</evidence>
<dbReference type="Proteomes" id="UP000281553">
    <property type="component" value="Unassembled WGS sequence"/>
</dbReference>
<dbReference type="CDD" id="cd00176">
    <property type="entry name" value="SPEC"/>
    <property type="match status" value="1"/>
</dbReference>
<accession>A0A3P7M1V3</accession>
<keyword evidence="1" id="KW-0677">Repeat</keyword>